<dbReference type="Gene3D" id="3.30.450.330">
    <property type="match status" value="1"/>
</dbReference>
<evidence type="ECO:0000256" key="6">
    <source>
        <dbReference type="ARBA" id="ARBA00022670"/>
    </source>
</evidence>
<dbReference type="EC" id="3.4.16.4" evidence="16"/>
<dbReference type="InterPro" id="IPR005311">
    <property type="entry name" value="PBP_dimer"/>
</dbReference>
<proteinExistence type="inferred from homology"/>
<name>A0A0P9C3F4_9GAMM</name>
<dbReference type="GO" id="GO:0008658">
    <property type="term" value="F:penicillin binding"/>
    <property type="evidence" value="ECO:0007669"/>
    <property type="project" value="InterPro"/>
</dbReference>
<keyword evidence="13 16" id="KW-0717">Septation</keyword>
<keyword evidence="14 16" id="KW-0131">Cell cycle</keyword>
<evidence type="ECO:0000256" key="11">
    <source>
        <dbReference type="ARBA" id="ARBA00022989"/>
    </source>
</evidence>
<dbReference type="PANTHER" id="PTHR30627:SF1">
    <property type="entry name" value="PEPTIDOGLYCAN D,D-TRANSPEPTIDASE FTSI"/>
    <property type="match status" value="1"/>
</dbReference>
<dbReference type="GO" id="GO:0043093">
    <property type="term" value="P:FtsZ-dependent cytokinesis"/>
    <property type="evidence" value="ECO:0007669"/>
    <property type="project" value="UniProtKB-UniRule"/>
</dbReference>
<keyword evidence="10 16" id="KW-0573">Peptidoglycan synthesis</keyword>
<dbReference type="Pfam" id="PF00905">
    <property type="entry name" value="Transpeptidase"/>
    <property type="match status" value="1"/>
</dbReference>
<keyword evidence="5 16" id="KW-0121">Carboxypeptidase</keyword>
<dbReference type="GO" id="GO:0000917">
    <property type="term" value="P:division septum assembly"/>
    <property type="evidence" value="ECO:0007669"/>
    <property type="project" value="UniProtKB-KW"/>
</dbReference>
<feature type="domain" description="Penicillin-binding protein dimerisation" evidence="19">
    <location>
        <begin position="50"/>
        <end position="196"/>
    </location>
</feature>
<keyword evidence="12 16" id="KW-0472">Membrane</keyword>
<evidence type="ECO:0000256" key="14">
    <source>
        <dbReference type="ARBA" id="ARBA00023306"/>
    </source>
</evidence>
<protein>
    <recommendedName>
        <fullName evidence="16">Peptidoglycan D,D-transpeptidase FtsI</fullName>
        <ecNumber evidence="16">3.4.16.4</ecNumber>
    </recommendedName>
    <alternativeName>
        <fullName evidence="16">Penicillin-binding protein 3</fullName>
        <shortName evidence="16">PBP-3</shortName>
    </alternativeName>
</protein>
<evidence type="ECO:0000256" key="2">
    <source>
        <dbReference type="ARBA" id="ARBA00022475"/>
    </source>
</evidence>
<evidence type="ECO:0000259" key="19">
    <source>
        <dbReference type="Pfam" id="PF03717"/>
    </source>
</evidence>
<evidence type="ECO:0000313" key="20">
    <source>
        <dbReference type="EMBL" id="SCY00459.1"/>
    </source>
</evidence>
<evidence type="ECO:0000256" key="15">
    <source>
        <dbReference type="ARBA" id="ARBA00023316"/>
    </source>
</evidence>
<accession>A0A0P9C3F4</accession>
<dbReference type="GO" id="GO:0008360">
    <property type="term" value="P:regulation of cell shape"/>
    <property type="evidence" value="ECO:0007669"/>
    <property type="project" value="UniProtKB-KW"/>
</dbReference>
<dbReference type="SUPFAM" id="SSF56601">
    <property type="entry name" value="beta-lactamase/transpeptidase-like"/>
    <property type="match status" value="1"/>
</dbReference>
<evidence type="ECO:0000256" key="5">
    <source>
        <dbReference type="ARBA" id="ARBA00022645"/>
    </source>
</evidence>
<dbReference type="InterPro" id="IPR036138">
    <property type="entry name" value="PBP_dimer_sf"/>
</dbReference>
<dbReference type="PANTHER" id="PTHR30627">
    <property type="entry name" value="PEPTIDOGLYCAN D,D-TRANSPEPTIDASE"/>
    <property type="match status" value="1"/>
</dbReference>
<keyword evidence="21" id="KW-1185">Reference proteome</keyword>
<keyword evidence="6 16" id="KW-0645">Protease</keyword>
<comment type="pathway">
    <text evidence="16">Cell wall biogenesis; peptidoglycan biosynthesis.</text>
</comment>
<comment type="catalytic activity">
    <reaction evidence="16">
        <text>Preferential cleavage: (Ac)2-L-Lys-D-Ala-|-D-Ala. Also transpeptidation of peptidyl-alanyl moieties that are N-acyl substituents of D-alanine.</text>
        <dbReference type="EC" id="3.4.16.4"/>
    </reaction>
</comment>
<dbReference type="InterPro" id="IPR037532">
    <property type="entry name" value="FtsI_transpept"/>
</dbReference>
<keyword evidence="11 16" id="KW-1133">Transmembrane helix</keyword>
<dbReference type="STRING" id="381306.AN478_10110"/>
<dbReference type="GO" id="GO:0008955">
    <property type="term" value="F:peptidoglycan glycosyltransferase activity"/>
    <property type="evidence" value="ECO:0007669"/>
    <property type="project" value="InterPro"/>
</dbReference>
<keyword evidence="3 16" id="KW-0997">Cell inner membrane</keyword>
<dbReference type="EMBL" id="FMUN01000002">
    <property type="protein sequence ID" value="SCY00459.1"/>
    <property type="molecule type" value="Genomic_DNA"/>
</dbReference>
<dbReference type="InterPro" id="IPR050515">
    <property type="entry name" value="Beta-lactam/transpept"/>
</dbReference>
<dbReference type="UniPathway" id="UPA00219"/>
<dbReference type="GO" id="GO:0006508">
    <property type="term" value="P:proteolysis"/>
    <property type="evidence" value="ECO:0007669"/>
    <property type="project" value="UniProtKB-KW"/>
</dbReference>
<feature type="active site" description="Acyl-ester intermediate" evidence="16">
    <location>
        <position position="285"/>
    </location>
</feature>
<dbReference type="HAMAP" id="MF_02080">
    <property type="entry name" value="FtsI_transpept"/>
    <property type="match status" value="1"/>
</dbReference>
<comment type="subcellular location">
    <subcellularLocation>
        <location evidence="1">Membrane</location>
    </subcellularLocation>
</comment>
<evidence type="ECO:0000256" key="4">
    <source>
        <dbReference type="ARBA" id="ARBA00022618"/>
    </source>
</evidence>
<dbReference type="Gene3D" id="1.10.150.770">
    <property type="match status" value="1"/>
</dbReference>
<feature type="domain" description="Penicillin-binding protein transpeptidase" evidence="18">
    <location>
        <begin position="237"/>
        <end position="535"/>
    </location>
</feature>
<comment type="function">
    <text evidence="16">Catalyzes cross-linking of the peptidoglycan cell wall at the division septum.</text>
</comment>
<keyword evidence="4 16" id="KW-0132">Cell division</keyword>
<feature type="region of interest" description="Disordered" evidence="17">
    <location>
        <begin position="539"/>
        <end position="576"/>
    </location>
</feature>
<evidence type="ECO:0000256" key="12">
    <source>
        <dbReference type="ARBA" id="ARBA00023136"/>
    </source>
</evidence>
<keyword evidence="7 16" id="KW-0812">Transmembrane</keyword>
<keyword evidence="2 16" id="KW-1003">Cell membrane</keyword>
<keyword evidence="8 16" id="KW-0378">Hydrolase</keyword>
<evidence type="ECO:0000313" key="21">
    <source>
        <dbReference type="Proteomes" id="UP000183104"/>
    </source>
</evidence>
<dbReference type="Proteomes" id="UP000183104">
    <property type="component" value="Unassembled WGS sequence"/>
</dbReference>
<dbReference type="GO" id="GO:0005886">
    <property type="term" value="C:plasma membrane"/>
    <property type="evidence" value="ECO:0007669"/>
    <property type="project" value="UniProtKB-UniRule"/>
</dbReference>
<dbReference type="Gene3D" id="3.90.1310.10">
    <property type="entry name" value="Penicillin-binding protein 2a (Domain 2)"/>
    <property type="match status" value="1"/>
</dbReference>
<organism evidence="20 21">
    <name type="scientific">Thiohalorhabdus denitrificans</name>
    <dbReference type="NCBI Taxonomy" id="381306"/>
    <lineage>
        <taxon>Bacteria</taxon>
        <taxon>Pseudomonadati</taxon>
        <taxon>Pseudomonadota</taxon>
        <taxon>Gammaproteobacteria</taxon>
        <taxon>Thiohalorhabdales</taxon>
        <taxon>Thiohalorhabdaceae</taxon>
        <taxon>Thiohalorhabdus</taxon>
    </lineage>
</organism>
<evidence type="ECO:0000256" key="1">
    <source>
        <dbReference type="ARBA" id="ARBA00004370"/>
    </source>
</evidence>
<evidence type="ECO:0000256" key="10">
    <source>
        <dbReference type="ARBA" id="ARBA00022984"/>
    </source>
</evidence>
<dbReference type="GO" id="GO:0009002">
    <property type="term" value="F:serine-type D-Ala-D-Ala carboxypeptidase activity"/>
    <property type="evidence" value="ECO:0007669"/>
    <property type="project" value="UniProtKB-UniRule"/>
</dbReference>
<sequence length="576" mass="61805">MKLAWRGRFAYFLLLMGFLGITVQLLRVQVVRAPDLQEKARQQAFHKVRVPAIRGAVLDRNGAPLAVSTPVKSVYAAPPEVATGRGDLERLARALDMEPRALRERLERSSPFVYLRRQVPPSVAEAVQALGINGIGTVQEYRRYYPAGEVAAHVVGFAGVDGIGLEGVELAYDRTLSGTPGRRLVERDALGRDMRTLRVEKPVRRGDDLRLSLDSRLQYVTYQALKETVARYEAKAGMAVVVDPHTGEVLALANVPSYNPNRRGGQGGAAKRRNRAITDAMEPGSILKPFTVAAALEEGQVRPDTEVFCENGLMRVGGHAIHDAHPMGEVPVQEVIQKSSNICAAKIALDQDNQQLWGHLRGFGFGLRPGTGFPGEASGVLRPPYQWNRFERATIGFGHGMTASALQVARAYAVLANGGVRLPLTLRRVGPDEVVPGKRVLGRETAEEMAEMLSLVVGPGGTGKRAALEGYGVAGKTGTAQKPEKGGYAEDKYLSAFAGFAPVSNPSLVAVVMVDEPQGEHYGGKVAAPAFRRIIAQGLRLRQVPPRPSEEGGGPPPPLRQARGTGEPAAASGSAS</sequence>
<comment type="similarity">
    <text evidence="16">Belongs to the transpeptidase family. FtsI subfamily.</text>
</comment>
<keyword evidence="9 16" id="KW-0133">Cell shape</keyword>
<dbReference type="GO" id="GO:0071555">
    <property type="term" value="P:cell wall organization"/>
    <property type="evidence" value="ECO:0007669"/>
    <property type="project" value="UniProtKB-KW"/>
</dbReference>
<dbReference type="Gene3D" id="3.40.710.10">
    <property type="entry name" value="DD-peptidase/beta-lactamase superfamily"/>
    <property type="match status" value="1"/>
</dbReference>
<evidence type="ECO:0000256" key="13">
    <source>
        <dbReference type="ARBA" id="ARBA00023210"/>
    </source>
</evidence>
<dbReference type="AlphaFoldDB" id="A0A0P9C3F4"/>
<evidence type="ECO:0000256" key="17">
    <source>
        <dbReference type="SAM" id="MobiDB-lite"/>
    </source>
</evidence>
<evidence type="ECO:0000256" key="8">
    <source>
        <dbReference type="ARBA" id="ARBA00022801"/>
    </source>
</evidence>
<dbReference type="Pfam" id="PF03717">
    <property type="entry name" value="PBP_dimer"/>
    <property type="match status" value="1"/>
</dbReference>
<dbReference type="GO" id="GO:0009252">
    <property type="term" value="P:peptidoglycan biosynthetic process"/>
    <property type="evidence" value="ECO:0007669"/>
    <property type="project" value="UniProtKB-UniRule"/>
</dbReference>
<dbReference type="PATRIC" id="fig|381306.5.peg.770"/>
<dbReference type="InterPro" id="IPR012338">
    <property type="entry name" value="Beta-lactam/transpept-like"/>
</dbReference>
<evidence type="ECO:0000256" key="3">
    <source>
        <dbReference type="ARBA" id="ARBA00022519"/>
    </source>
</evidence>
<evidence type="ECO:0000256" key="9">
    <source>
        <dbReference type="ARBA" id="ARBA00022960"/>
    </source>
</evidence>
<dbReference type="OrthoDB" id="9789078at2"/>
<dbReference type="SUPFAM" id="SSF56519">
    <property type="entry name" value="Penicillin binding protein dimerisation domain"/>
    <property type="match status" value="1"/>
</dbReference>
<gene>
    <name evidence="16" type="primary">ftsI</name>
    <name evidence="20" type="ORF">SAMN05661077_1015</name>
</gene>
<evidence type="ECO:0000256" key="7">
    <source>
        <dbReference type="ARBA" id="ARBA00022692"/>
    </source>
</evidence>
<reference evidence="21" key="1">
    <citation type="submission" date="2016-10" db="EMBL/GenBank/DDBJ databases">
        <authorList>
            <person name="Varghese N."/>
        </authorList>
    </citation>
    <scope>NUCLEOTIDE SEQUENCE [LARGE SCALE GENOMIC DNA]</scope>
    <source>
        <strain evidence="21">HL 19</strain>
    </source>
</reference>
<evidence type="ECO:0000256" key="16">
    <source>
        <dbReference type="HAMAP-Rule" id="MF_02080"/>
    </source>
</evidence>
<dbReference type="RefSeq" id="WP_054966493.1">
    <property type="nucleotide sequence ID" value="NZ_FMUN01000002.1"/>
</dbReference>
<evidence type="ECO:0000259" key="18">
    <source>
        <dbReference type="Pfam" id="PF00905"/>
    </source>
</evidence>
<dbReference type="InterPro" id="IPR001460">
    <property type="entry name" value="PCN-bd_Tpept"/>
</dbReference>
<keyword evidence="15 16" id="KW-0961">Cell wall biogenesis/degradation</keyword>